<evidence type="ECO:0000256" key="1">
    <source>
        <dbReference type="SAM" id="MobiDB-lite"/>
    </source>
</evidence>
<dbReference type="AlphaFoldDB" id="A0A0A8YI33"/>
<feature type="region of interest" description="Disordered" evidence="1">
    <location>
        <begin position="1"/>
        <end position="22"/>
    </location>
</feature>
<dbReference type="EMBL" id="GBRH01271796">
    <property type="protein sequence ID" value="JAD26099.1"/>
    <property type="molecule type" value="Transcribed_RNA"/>
</dbReference>
<evidence type="ECO:0000313" key="2">
    <source>
        <dbReference type="EMBL" id="JAD26099.1"/>
    </source>
</evidence>
<reference evidence="2" key="2">
    <citation type="journal article" date="2015" name="Data Brief">
        <title>Shoot transcriptome of the giant reed, Arundo donax.</title>
        <authorList>
            <person name="Barrero R.A."/>
            <person name="Guerrero F.D."/>
            <person name="Moolhuijzen P."/>
            <person name="Goolsby J.A."/>
            <person name="Tidwell J."/>
            <person name="Bellgard S.E."/>
            <person name="Bellgard M.I."/>
        </authorList>
    </citation>
    <scope>NUCLEOTIDE SEQUENCE</scope>
    <source>
        <tissue evidence="2">Shoot tissue taken approximately 20 cm above the soil surface</tissue>
    </source>
</reference>
<sequence length="45" mass="4795">MGRGGPRTRGEARRGQGRNVRLGQRAALPGDVSSMYPRACPTVVV</sequence>
<reference evidence="2" key="1">
    <citation type="submission" date="2014-09" db="EMBL/GenBank/DDBJ databases">
        <authorList>
            <person name="Magalhaes I.L.F."/>
            <person name="Oliveira U."/>
            <person name="Santos F.R."/>
            <person name="Vidigal T.H.D.A."/>
            <person name="Brescovit A.D."/>
            <person name="Santos A.J."/>
        </authorList>
    </citation>
    <scope>NUCLEOTIDE SEQUENCE</scope>
    <source>
        <tissue evidence="2">Shoot tissue taken approximately 20 cm above the soil surface</tissue>
    </source>
</reference>
<accession>A0A0A8YI33</accession>
<proteinExistence type="predicted"/>
<organism evidence="2">
    <name type="scientific">Arundo donax</name>
    <name type="common">Giant reed</name>
    <name type="synonym">Donax arundinaceus</name>
    <dbReference type="NCBI Taxonomy" id="35708"/>
    <lineage>
        <taxon>Eukaryota</taxon>
        <taxon>Viridiplantae</taxon>
        <taxon>Streptophyta</taxon>
        <taxon>Embryophyta</taxon>
        <taxon>Tracheophyta</taxon>
        <taxon>Spermatophyta</taxon>
        <taxon>Magnoliopsida</taxon>
        <taxon>Liliopsida</taxon>
        <taxon>Poales</taxon>
        <taxon>Poaceae</taxon>
        <taxon>PACMAD clade</taxon>
        <taxon>Arundinoideae</taxon>
        <taxon>Arundineae</taxon>
        <taxon>Arundo</taxon>
    </lineage>
</organism>
<protein>
    <submittedName>
        <fullName evidence="2">Uncharacterized protein</fullName>
    </submittedName>
</protein>
<name>A0A0A8YI33_ARUDO</name>